<dbReference type="VEuPathDB" id="FungiDB:Z517_09268"/>
<dbReference type="AlphaFoldDB" id="A0A0D2GWT3"/>
<protein>
    <submittedName>
        <fullName evidence="1">Uncharacterized protein</fullName>
    </submittedName>
</protein>
<sequence>MASLTETWNLSQSSEAIDSIPSAKIDTKPVVPFNPDLPGELVVQCCVHDALRLVRHVGVDRDHRPLMALGLDYLDRALRHYDVPVHADDLEPVVREEWYRKG</sequence>
<dbReference type="GeneID" id="25308758"/>
<organism evidence="1 2">
    <name type="scientific">Fonsecaea pedrosoi CBS 271.37</name>
    <dbReference type="NCBI Taxonomy" id="1442368"/>
    <lineage>
        <taxon>Eukaryota</taxon>
        <taxon>Fungi</taxon>
        <taxon>Dikarya</taxon>
        <taxon>Ascomycota</taxon>
        <taxon>Pezizomycotina</taxon>
        <taxon>Eurotiomycetes</taxon>
        <taxon>Chaetothyriomycetidae</taxon>
        <taxon>Chaetothyriales</taxon>
        <taxon>Herpotrichiellaceae</taxon>
        <taxon>Fonsecaea</taxon>
    </lineage>
</organism>
<keyword evidence="2" id="KW-1185">Reference proteome</keyword>
<reference evidence="1 2" key="1">
    <citation type="submission" date="2015-01" db="EMBL/GenBank/DDBJ databases">
        <title>The Genome Sequence of Fonsecaea pedrosoi CBS 271.37.</title>
        <authorList>
            <consortium name="The Broad Institute Genomics Platform"/>
            <person name="Cuomo C."/>
            <person name="de Hoog S."/>
            <person name="Gorbushina A."/>
            <person name="Stielow B."/>
            <person name="Teixiera M."/>
            <person name="Abouelleil A."/>
            <person name="Chapman S.B."/>
            <person name="Priest M."/>
            <person name="Young S.K."/>
            <person name="Wortman J."/>
            <person name="Nusbaum C."/>
            <person name="Birren B."/>
        </authorList>
    </citation>
    <scope>NUCLEOTIDE SEQUENCE [LARGE SCALE GENOMIC DNA]</scope>
    <source>
        <strain evidence="1 2">CBS 271.37</strain>
    </source>
</reference>
<proteinExistence type="predicted"/>
<accession>A0A0D2GWT3</accession>
<dbReference type="EMBL" id="KN846974">
    <property type="protein sequence ID" value="KIW76824.1"/>
    <property type="molecule type" value="Genomic_DNA"/>
</dbReference>
<name>A0A0D2GWT3_9EURO</name>
<gene>
    <name evidence="1" type="ORF">Z517_09268</name>
</gene>
<dbReference type="HOGENOM" id="CLU_2277541_0_0_1"/>
<dbReference type="RefSeq" id="XP_013280632.1">
    <property type="nucleotide sequence ID" value="XM_013425178.1"/>
</dbReference>
<dbReference type="Proteomes" id="UP000053029">
    <property type="component" value="Unassembled WGS sequence"/>
</dbReference>
<evidence type="ECO:0000313" key="1">
    <source>
        <dbReference type="EMBL" id="KIW76824.1"/>
    </source>
</evidence>
<evidence type="ECO:0000313" key="2">
    <source>
        <dbReference type="Proteomes" id="UP000053029"/>
    </source>
</evidence>